<feature type="non-terminal residue" evidence="1">
    <location>
        <position position="1"/>
    </location>
</feature>
<organism evidence="1">
    <name type="scientific">marine sediment metagenome</name>
    <dbReference type="NCBI Taxonomy" id="412755"/>
    <lineage>
        <taxon>unclassified sequences</taxon>
        <taxon>metagenomes</taxon>
        <taxon>ecological metagenomes</taxon>
    </lineage>
</organism>
<accession>X1L221</accession>
<feature type="non-terminal residue" evidence="1">
    <location>
        <position position="35"/>
    </location>
</feature>
<reference evidence="1" key="1">
    <citation type="journal article" date="2014" name="Front. Microbiol.">
        <title>High frequency of phylogenetically diverse reductive dehalogenase-homologous genes in deep subseafloor sedimentary metagenomes.</title>
        <authorList>
            <person name="Kawai M."/>
            <person name="Futagami T."/>
            <person name="Toyoda A."/>
            <person name="Takaki Y."/>
            <person name="Nishi S."/>
            <person name="Hori S."/>
            <person name="Arai W."/>
            <person name="Tsubouchi T."/>
            <person name="Morono Y."/>
            <person name="Uchiyama I."/>
            <person name="Ito T."/>
            <person name="Fujiyama A."/>
            <person name="Inagaki F."/>
            <person name="Takami H."/>
        </authorList>
    </citation>
    <scope>NUCLEOTIDE SEQUENCE</scope>
    <source>
        <strain evidence="1">Expedition CK06-06</strain>
    </source>
</reference>
<dbReference type="AlphaFoldDB" id="X1L221"/>
<evidence type="ECO:0000313" key="1">
    <source>
        <dbReference type="EMBL" id="GAH96459.1"/>
    </source>
</evidence>
<comment type="caution">
    <text evidence="1">The sequence shown here is derived from an EMBL/GenBank/DDBJ whole genome shotgun (WGS) entry which is preliminary data.</text>
</comment>
<name>X1L221_9ZZZZ</name>
<proteinExistence type="predicted"/>
<gene>
    <name evidence="1" type="ORF">S03H2_73053</name>
</gene>
<protein>
    <submittedName>
        <fullName evidence="1">Uncharacterized protein</fullName>
    </submittedName>
</protein>
<sequence>AKLGVDIVCFDNKPPSQDENNNYGSKIQYFPINKG</sequence>
<dbReference type="EMBL" id="BARU01049810">
    <property type="protein sequence ID" value="GAH96459.1"/>
    <property type="molecule type" value="Genomic_DNA"/>
</dbReference>